<dbReference type="GO" id="GO:0016779">
    <property type="term" value="F:nucleotidyltransferase activity"/>
    <property type="evidence" value="ECO:0007669"/>
    <property type="project" value="UniProtKB-KW"/>
</dbReference>
<dbReference type="Pfam" id="PF12804">
    <property type="entry name" value="NTP_transf_3"/>
    <property type="match status" value="1"/>
</dbReference>
<dbReference type="Proteomes" id="UP000316167">
    <property type="component" value="Unassembled WGS sequence"/>
</dbReference>
<dbReference type="SUPFAM" id="SSF53448">
    <property type="entry name" value="Nucleotide-diphospho-sugar transferases"/>
    <property type="match status" value="1"/>
</dbReference>
<dbReference type="PANTHER" id="PTHR43777:SF1">
    <property type="entry name" value="MOLYBDENUM COFACTOR CYTIDYLYLTRANSFERASE"/>
    <property type="match status" value="1"/>
</dbReference>
<sequence>MANEQMHSNHTGVILLAAGASSRLGSPKQLLDFAGSKLLQHAIDTALASDAMHVVVVVGANAEIIKQELQHTTAKVFVHDAWNEGMASSIRFGLQTLLKLHPEVEAAVFMVADQPFVTADLLNELMELNKKEQHNIVASKYGTTFGTPVLFSKRFFPELMKLTGDTGAKSLVRKYQNEAAFVPFPKGEIDIDTMEDYEKAKGGGFKA</sequence>
<evidence type="ECO:0000313" key="3">
    <source>
        <dbReference type="Proteomes" id="UP000316167"/>
    </source>
</evidence>
<dbReference type="Gene3D" id="3.90.550.10">
    <property type="entry name" value="Spore Coat Polysaccharide Biosynthesis Protein SpsA, Chain A"/>
    <property type="match status" value="1"/>
</dbReference>
<evidence type="ECO:0000313" key="2">
    <source>
        <dbReference type="EMBL" id="TWI85542.1"/>
    </source>
</evidence>
<dbReference type="CDD" id="cd04182">
    <property type="entry name" value="GT_2_like_f"/>
    <property type="match status" value="1"/>
</dbReference>
<keyword evidence="3" id="KW-1185">Reference proteome</keyword>
<comment type="caution">
    <text evidence="2">The sequence shown here is derived from an EMBL/GenBank/DDBJ whole genome shotgun (WGS) entry which is preliminary data.</text>
</comment>
<name>A0A562SWC4_9BACT</name>
<evidence type="ECO:0000259" key="1">
    <source>
        <dbReference type="Pfam" id="PF12804"/>
    </source>
</evidence>
<proteinExistence type="predicted"/>
<dbReference type="InterPro" id="IPR025877">
    <property type="entry name" value="MobA-like_NTP_Trfase"/>
</dbReference>
<dbReference type="OrthoDB" id="9779263at2"/>
<organism evidence="2 3">
    <name type="scientific">Lacibacter cauensis</name>
    <dbReference type="NCBI Taxonomy" id="510947"/>
    <lineage>
        <taxon>Bacteria</taxon>
        <taxon>Pseudomonadati</taxon>
        <taxon>Bacteroidota</taxon>
        <taxon>Chitinophagia</taxon>
        <taxon>Chitinophagales</taxon>
        <taxon>Chitinophagaceae</taxon>
        <taxon>Lacibacter</taxon>
    </lineage>
</organism>
<dbReference type="EMBL" id="VLLE01000002">
    <property type="protein sequence ID" value="TWI85542.1"/>
    <property type="molecule type" value="Genomic_DNA"/>
</dbReference>
<protein>
    <submittedName>
        <fullName evidence="2">Molybdenum cofactor cytidylyltransferase</fullName>
    </submittedName>
</protein>
<keyword evidence="2" id="KW-0548">Nucleotidyltransferase</keyword>
<reference evidence="2 3" key="1">
    <citation type="journal article" date="2015" name="Stand. Genomic Sci.">
        <title>Genomic Encyclopedia of Bacterial and Archaeal Type Strains, Phase III: the genomes of soil and plant-associated and newly described type strains.</title>
        <authorList>
            <person name="Whitman W.B."/>
            <person name="Woyke T."/>
            <person name="Klenk H.P."/>
            <person name="Zhou Y."/>
            <person name="Lilburn T.G."/>
            <person name="Beck B.J."/>
            <person name="De Vos P."/>
            <person name="Vandamme P."/>
            <person name="Eisen J.A."/>
            <person name="Garrity G."/>
            <person name="Hugenholtz P."/>
            <person name="Kyrpides N.C."/>
        </authorList>
    </citation>
    <scope>NUCLEOTIDE SEQUENCE [LARGE SCALE GENOMIC DNA]</scope>
    <source>
        <strain evidence="2 3">CGMCC 1.7271</strain>
    </source>
</reference>
<dbReference type="AlphaFoldDB" id="A0A562SWC4"/>
<feature type="domain" description="MobA-like NTP transferase" evidence="1">
    <location>
        <begin position="13"/>
        <end position="176"/>
    </location>
</feature>
<dbReference type="PANTHER" id="PTHR43777">
    <property type="entry name" value="MOLYBDENUM COFACTOR CYTIDYLYLTRANSFERASE"/>
    <property type="match status" value="1"/>
</dbReference>
<gene>
    <name evidence="2" type="ORF">IQ13_0705</name>
</gene>
<keyword evidence="2" id="KW-0808">Transferase</keyword>
<dbReference type="InterPro" id="IPR029044">
    <property type="entry name" value="Nucleotide-diphossugar_trans"/>
</dbReference>
<accession>A0A562SWC4</accession>
<dbReference type="RefSeq" id="WP_144884524.1">
    <property type="nucleotide sequence ID" value="NZ_VLLE01000002.1"/>
</dbReference>